<dbReference type="PANTHER" id="PTHR30565">
    <property type="entry name" value="PROTEIN YCIF"/>
    <property type="match status" value="1"/>
</dbReference>
<gene>
    <name evidence="2" type="ORF">SAMN05421753_1229</name>
</gene>
<dbReference type="OrthoDB" id="9795056at2"/>
<organism evidence="2 3">
    <name type="scientific">Planctomicrobium piriforme</name>
    <dbReference type="NCBI Taxonomy" id="1576369"/>
    <lineage>
        <taxon>Bacteria</taxon>
        <taxon>Pseudomonadati</taxon>
        <taxon>Planctomycetota</taxon>
        <taxon>Planctomycetia</taxon>
        <taxon>Planctomycetales</taxon>
        <taxon>Planctomycetaceae</taxon>
        <taxon>Planctomicrobium</taxon>
    </lineage>
</organism>
<dbReference type="InterPro" id="IPR010287">
    <property type="entry name" value="DUF892_YciF-like"/>
</dbReference>
<dbReference type="InterPro" id="IPR047114">
    <property type="entry name" value="YciF"/>
</dbReference>
<evidence type="ECO:0000313" key="3">
    <source>
        <dbReference type="Proteomes" id="UP000199518"/>
    </source>
</evidence>
<keyword evidence="3" id="KW-1185">Reference proteome</keyword>
<proteinExistence type="predicted"/>
<evidence type="ECO:0000313" key="2">
    <source>
        <dbReference type="EMBL" id="SFJ50193.1"/>
    </source>
</evidence>
<dbReference type="EMBL" id="FOQD01000022">
    <property type="protein sequence ID" value="SFJ50193.1"/>
    <property type="molecule type" value="Genomic_DNA"/>
</dbReference>
<sequence length="170" mass="18535">MPLNSLEDAFVDELRDVLSAEKQLVKALPKMAKSATSEQLRDAIEAHLEETKSHVERVEAAFESLELKPRAKKCDAMEGLLEEGASILEEEAAPEVLDALIIAAAQKVEHYEIATYGTLCTWAEALGHGTALKLLKQNLSEEEAADEKLSALSETVNEAALMIASDDDEE</sequence>
<dbReference type="Pfam" id="PF05974">
    <property type="entry name" value="DUF892"/>
    <property type="match status" value="1"/>
</dbReference>
<protein>
    <submittedName>
        <fullName evidence="2">Ferritin-like metal-binding protein YciE</fullName>
    </submittedName>
</protein>
<reference evidence="3" key="1">
    <citation type="submission" date="2016-10" db="EMBL/GenBank/DDBJ databases">
        <authorList>
            <person name="Varghese N."/>
            <person name="Submissions S."/>
        </authorList>
    </citation>
    <scope>NUCLEOTIDE SEQUENCE [LARGE SCALE GENOMIC DNA]</scope>
    <source>
        <strain evidence="3">DSM 26348</strain>
    </source>
</reference>
<dbReference type="AlphaFoldDB" id="A0A1I3RUF6"/>
<dbReference type="InterPro" id="IPR009078">
    <property type="entry name" value="Ferritin-like_SF"/>
</dbReference>
<dbReference type="Proteomes" id="UP000199518">
    <property type="component" value="Unassembled WGS sequence"/>
</dbReference>
<dbReference type="SUPFAM" id="SSF47240">
    <property type="entry name" value="Ferritin-like"/>
    <property type="match status" value="1"/>
</dbReference>
<accession>A0A1I3RUF6</accession>
<dbReference type="PANTHER" id="PTHR30565:SF9">
    <property type="entry name" value="PROTEIN YCIF"/>
    <property type="match status" value="1"/>
</dbReference>
<dbReference type="CDD" id="cd07909">
    <property type="entry name" value="YciF"/>
    <property type="match status" value="1"/>
</dbReference>
<dbReference type="STRING" id="1576369.SAMN05421753_1229"/>
<feature type="coiled-coil region" evidence="1">
    <location>
        <begin position="41"/>
        <end position="68"/>
    </location>
</feature>
<evidence type="ECO:0000256" key="1">
    <source>
        <dbReference type="SAM" id="Coils"/>
    </source>
</evidence>
<dbReference type="RefSeq" id="WP_092056293.1">
    <property type="nucleotide sequence ID" value="NZ_FOQD01000022.1"/>
</dbReference>
<dbReference type="InterPro" id="IPR012347">
    <property type="entry name" value="Ferritin-like"/>
</dbReference>
<dbReference type="Gene3D" id="1.20.1260.10">
    <property type="match status" value="1"/>
</dbReference>
<keyword evidence="1" id="KW-0175">Coiled coil</keyword>
<name>A0A1I3RUF6_9PLAN</name>